<comment type="caution">
    <text evidence="4">The sequence shown here is derived from an EMBL/GenBank/DDBJ whole genome shotgun (WGS) entry which is preliminary data.</text>
</comment>
<dbReference type="InterPro" id="IPR013762">
    <property type="entry name" value="Integrase-like_cat_sf"/>
</dbReference>
<dbReference type="PROSITE" id="PS51898">
    <property type="entry name" value="TYR_RECOMBINASE"/>
    <property type="match status" value="1"/>
</dbReference>
<dbReference type="OrthoDB" id="9815875at2"/>
<protein>
    <submittedName>
        <fullName evidence="4">Integrase</fullName>
    </submittedName>
</protein>
<dbReference type="GO" id="GO:0003677">
    <property type="term" value="F:DNA binding"/>
    <property type="evidence" value="ECO:0007669"/>
    <property type="project" value="UniProtKB-KW"/>
</dbReference>
<keyword evidence="2" id="KW-0233">DNA recombination</keyword>
<accession>A0A3N0GGX9</accession>
<sequence length="341" mass="36681">MTTSRTALIESLAQISATDLPANTPNDPWAGLTEDDATRIAAALAATHAASTRKVYAFAWRRWMRWCSKRGIVPFPAQPAAVCAYLTECAEQGRSLATIDSACSAIGHRHRCHGADDPVDHEAVRQVRRGLRRIIGRTPRRPARPLSVADVRQIVATIDRTTVRGVRDTAIVLLGFAGALRRSELAALTLADVEAKPGGVLLHLHRSKTDQEARGQVVGVAHGRHALTDPVAALDAWLTLRGVQPGPLFTSLRGRRPSLQPISGNAVSNIVKERATAAGFAGDRISGHSLRAGHATSAALAGITVERIAAQTRHRRIDILIERYIRPAQAVQTTSSRDLGL</sequence>
<dbReference type="SUPFAM" id="SSF47823">
    <property type="entry name" value="lambda integrase-like, N-terminal domain"/>
    <property type="match status" value="1"/>
</dbReference>
<dbReference type="CDD" id="cd00799">
    <property type="entry name" value="INT_Cre_C"/>
    <property type="match status" value="1"/>
</dbReference>
<dbReference type="InterPro" id="IPR011010">
    <property type="entry name" value="DNA_brk_join_enz"/>
</dbReference>
<evidence type="ECO:0000256" key="2">
    <source>
        <dbReference type="ARBA" id="ARBA00023172"/>
    </source>
</evidence>
<feature type="domain" description="Tyr recombinase" evidence="3">
    <location>
        <begin position="141"/>
        <end position="338"/>
    </location>
</feature>
<dbReference type="GO" id="GO:0015074">
    <property type="term" value="P:DNA integration"/>
    <property type="evidence" value="ECO:0007669"/>
    <property type="project" value="InterPro"/>
</dbReference>
<dbReference type="AlphaFoldDB" id="A0A3N0GGX9"/>
<evidence type="ECO:0000256" key="1">
    <source>
        <dbReference type="ARBA" id="ARBA00023125"/>
    </source>
</evidence>
<dbReference type="InterPro" id="IPR010998">
    <property type="entry name" value="Integrase_recombinase_N"/>
</dbReference>
<keyword evidence="1" id="KW-0238">DNA-binding</keyword>
<dbReference type="InterPro" id="IPR052925">
    <property type="entry name" value="Phage_Integrase-like_Recomb"/>
</dbReference>
<organism evidence="4 5">
    <name type="scientific">Nocardioides pocheonensis</name>
    <dbReference type="NCBI Taxonomy" id="661485"/>
    <lineage>
        <taxon>Bacteria</taxon>
        <taxon>Bacillati</taxon>
        <taxon>Actinomycetota</taxon>
        <taxon>Actinomycetes</taxon>
        <taxon>Propionibacteriales</taxon>
        <taxon>Nocardioidaceae</taxon>
        <taxon>Nocardioides</taxon>
    </lineage>
</organism>
<dbReference type="PANTHER" id="PTHR34605">
    <property type="entry name" value="PHAGE_INTEGRASE DOMAIN-CONTAINING PROTEIN"/>
    <property type="match status" value="1"/>
</dbReference>
<name>A0A3N0GGX9_9ACTN</name>
<dbReference type="Gene3D" id="1.10.443.10">
    <property type="entry name" value="Intergrase catalytic core"/>
    <property type="match status" value="1"/>
</dbReference>
<dbReference type="InterPro" id="IPR002104">
    <property type="entry name" value="Integrase_catalytic"/>
</dbReference>
<dbReference type="Gene3D" id="1.10.150.130">
    <property type="match status" value="1"/>
</dbReference>
<keyword evidence="5" id="KW-1185">Reference proteome</keyword>
<dbReference type="PANTHER" id="PTHR34605:SF4">
    <property type="entry name" value="DNA ADENINE METHYLTRANSFERASE"/>
    <property type="match status" value="1"/>
</dbReference>
<dbReference type="Pfam" id="PF00589">
    <property type="entry name" value="Phage_integrase"/>
    <property type="match status" value="1"/>
</dbReference>
<dbReference type="SUPFAM" id="SSF56349">
    <property type="entry name" value="DNA breaking-rejoining enzymes"/>
    <property type="match status" value="1"/>
</dbReference>
<evidence type="ECO:0000313" key="5">
    <source>
        <dbReference type="Proteomes" id="UP000279994"/>
    </source>
</evidence>
<dbReference type="Proteomes" id="UP000279994">
    <property type="component" value="Unassembled WGS sequence"/>
</dbReference>
<dbReference type="GO" id="GO:0006310">
    <property type="term" value="P:DNA recombination"/>
    <property type="evidence" value="ECO:0007669"/>
    <property type="project" value="UniProtKB-KW"/>
</dbReference>
<proteinExistence type="predicted"/>
<reference evidence="4 5" key="1">
    <citation type="submission" date="2018-11" db="EMBL/GenBank/DDBJ databases">
        <authorList>
            <person name="Li F."/>
        </authorList>
    </citation>
    <scope>NUCLEOTIDE SEQUENCE [LARGE SCALE GENOMIC DNA]</scope>
    <source>
        <strain evidence="4 5">Gsoil 818</strain>
    </source>
</reference>
<dbReference type="EMBL" id="RJSF01000047">
    <property type="protein sequence ID" value="RNM11723.1"/>
    <property type="molecule type" value="Genomic_DNA"/>
</dbReference>
<dbReference type="RefSeq" id="WP_123224954.1">
    <property type="nucleotide sequence ID" value="NZ_RJSF01000047.1"/>
</dbReference>
<evidence type="ECO:0000313" key="4">
    <source>
        <dbReference type="EMBL" id="RNM11723.1"/>
    </source>
</evidence>
<gene>
    <name evidence="4" type="ORF">EFL26_21440</name>
</gene>
<evidence type="ECO:0000259" key="3">
    <source>
        <dbReference type="PROSITE" id="PS51898"/>
    </source>
</evidence>